<dbReference type="InterPro" id="IPR013320">
    <property type="entry name" value="ConA-like_dom_sf"/>
</dbReference>
<dbReference type="InterPro" id="IPR006558">
    <property type="entry name" value="LamG-like"/>
</dbReference>
<evidence type="ECO:0000256" key="2">
    <source>
        <dbReference type="ARBA" id="ARBA00023157"/>
    </source>
</evidence>
<organism evidence="4 5">
    <name type="scientific">Aureispira anguillae</name>
    <dbReference type="NCBI Taxonomy" id="2864201"/>
    <lineage>
        <taxon>Bacteria</taxon>
        <taxon>Pseudomonadati</taxon>
        <taxon>Bacteroidota</taxon>
        <taxon>Saprospiria</taxon>
        <taxon>Saprospirales</taxon>
        <taxon>Saprospiraceae</taxon>
        <taxon>Aureispira</taxon>
    </lineage>
</organism>
<dbReference type="EMBL" id="AP026867">
    <property type="protein sequence ID" value="BDS09305.1"/>
    <property type="molecule type" value="Genomic_DNA"/>
</dbReference>
<dbReference type="GO" id="GO:0005975">
    <property type="term" value="P:carbohydrate metabolic process"/>
    <property type="evidence" value="ECO:0007669"/>
    <property type="project" value="UniProtKB-ARBA"/>
</dbReference>
<evidence type="ECO:0000313" key="5">
    <source>
        <dbReference type="Proteomes" id="UP001060919"/>
    </source>
</evidence>
<keyword evidence="2" id="KW-1015">Disulfide bond</keyword>
<gene>
    <name evidence="4" type="ORF">AsAng_0000020</name>
</gene>
<protein>
    <submittedName>
        <fullName evidence="4">T9SS type A sorting domain-containing protein</fullName>
    </submittedName>
</protein>
<feature type="domain" description="LamG-like jellyroll fold" evidence="3">
    <location>
        <begin position="97"/>
        <end position="257"/>
    </location>
</feature>
<dbReference type="Pfam" id="PF18962">
    <property type="entry name" value="Por_Secre_tail"/>
    <property type="match status" value="1"/>
</dbReference>
<evidence type="ECO:0000256" key="1">
    <source>
        <dbReference type="ARBA" id="ARBA00022729"/>
    </source>
</evidence>
<name>A0A915VJZ1_9BACT</name>
<dbReference type="NCBIfam" id="TIGR04183">
    <property type="entry name" value="Por_Secre_tail"/>
    <property type="match status" value="1"/>
</dbReference>
<sequence length="360" mass="39760">MNFYQFFYKNILGLIFLLTFIHPNFGQIDLDNGLELYYTLDDHAADSSSNQHHGTIIGTSPIADRYGIAGGAIEFVNNGAALNGGNILNNVFSGAGKKFTISAWIKPSALMSNNIIVAKVGDAACAENERQFMLRIQGSNQNLTFTNYSSLFSGSARRVSTYTSINDTSHWYHIVVTYDGTQTGNNGLDRVKLYIDCQEEATFLETASGSLGDIQTGAAHLGIGNYIASTGVPCAPARYFHGGIDDVRIYNRILNPSEIEALCSDTLLTAIVQQPHQEKNSTIIPIYPNPSQGLFYIADKGLDIHAFEIYDVMGHLVRQANILNVTQPLDLEDLDQGLYFIHFRNVENVYVGRNKILIKR</sequence>
<dbReference type="SMART" id="SM00560">
    <property type="entry name" value="LamGL"/>
    <property type="match status" value="1"/>
</dbReference>
<dbReference type="AlphaFoldDB" id="A0A915VJZ1"/>
<dbReference type="GO" id="GO:0004553">
    <property type="term" value="F:hydrolase activity, hydrolyzing O-glycosyl compounds"/>
    <property type="evidence" value="ECO:0007669"/>
    <property type="project" value="UniProtKB-ARBA"/>
</dbReference>
<reference evidence="4" key="1">
    <citation type="submission" date="2022-09" db="EMBL/GenBank/DDBJ databases">
        <title>Aureispira anguillicida sp. nov., isolated from Leptocephalus of Japanese eel Anguilla japonica.</title>
        <authorList>
            <person name="Yuasa K."/>
            <person name="Mekata T."/>
            <person name="Ikunari K."/>
        </authorList>
    </citation>
    <scope>NUCLEOTIDE SEQUENCE</scope>
    <source>
        <strain evidence="4">EL160426</strain>
    </source>
</reference>
<evidence type="ECO:0000259" key="3">
    <source>
        <dbReference type="SMART" id="SM00560"/>
    </source>
</evidence>
<evidence type="ECO:0000313" key="4">
    <source>
        <dbReference type="EMBL" id="BDS09305.1"/>
    </source>
</evidence>
<proteinExistence type="predicted"/>
<dbReference type="SUPFAM" id="SSF49899">
    <property type="entry name" value="Concanavalin A-like lectins/glucanases"/>
    <property type="match status" value="1"/>
</dbReference>
<accession>A0A915VJZ1</accession>
<keyword evidence="5" id="KW-1185">Reference proteome</keyword>
<keyword evidence="1" id="KW-0732">Signal</keyword>
<dbReference type="RefSeq" id="WP_264790710.1">
    <property type="nucleotide sequence ID" value="NZ_AP026867.1"/>
</dbReference>
<dbReference type="InterPro" id="IPR026444">
    <property type="entry name" value="Secre_tail"/>
</dbReference>
<dbReference type="Pfam" id="PF13385">
    <property type="entry name" value="Laminin_G_3"/>
    <property type="match status" value="1"/>
</dbReference>
<dbReference type="Proteomes" id="UP001060919">
    <property type="component" value="Chromosome"/>
</dbReference>
<dbReference type="Gene3D" id="2.60.120.200">
    <property type="match status" value="1"/>
</dbReference>
<dbReference type="KEGG" id="aup:AsAng_0000020"/>